<comment type="caution">
    <text evidence="3">The sequence shown here is derived from an EMBL/GenBank/DDBJ whole genome shotgun (WGS) entry which is preliminary data.</text>
</comment>
<gene>
    <name evidence="3" type="ORF">AAH17_08930</name>
    <name evidence="2" type="ORF">CX802_01900</name>
</gene>
<sequence length="76" mass="8905">MRRTTLKAPFGWVGGKALLAKRRKLWNVTTNLLFKLYHKGVKMEFLNAVLGLINSTMLLYLVIKLKNKTKFKGYYR</sequence>
<dbReference type="RefSeq" id="WP_251148900.1">
    <property type="nucleotide sequence ID" value="NZ_CBCUYW010000016.1"/>
</dbReference>
<dbReference type="EMBL" id="AABTCC010000003">
    <property type="protein sequence ID" value="EAI8858604.1"/>
    <property type="molecule type" value="Genomic_DNA"/>
</dbReference>
<evidence type="ECO:0000313" key="4">
    <source>
        <dbReference type="Proteomes" id="UP000535509"/>
    </source>
</evidence>
<keyword evidence="1" id="KW-0472">Membrane</keyword>
<feature type="transmembrane region" description="Helical" evidence="1">
    <location>
        <begin position="45"/>
        <end position="63"/>
    </location>
</feature>
<dbReference type="EMBL" id="AACCXK010000029">
    <property type="protein sequence ID" value="EAK0453755.1"/>
    <property type="molecule type" value="Genomic_DNA"/>
</dbReference>
<organism evidence="3">
    <name type="scientific">Campylobacter fetus</name>
    <dbReference type="NCBI Taxonomy" id="196"/>
    <lineage>
        <taxon>Bacteria</taxon>
        <taxon>Pseudomonadati</taxon>
        <taxon>Campylobacterota</taxon>
        <taxon>Epsilonproteobacteria</taxon>
        <taxon>Campylobacterales</taxon>
        <taxon>Campylobacteraceae</taxon>
        <taxon>Campylobacter</taxon>
    </lineage>
</organism>
<keyword evidence="1" id="KW-1133">Transmembrane helix</keyword>
<protein>
    <submittedName>
        <fullName evidence="3">Uncharacterized protein</fullName>
    </submittedName>
</protein>
<evidence type="ECO:0000256" key="1">
    <source>
        <dbReference type="SAM" id="Phobius"/>
    </source>
</evidence>
<evidence type="ECO:0000313" key="2">
    <source>
        <dbReference type="EMBL" id="EAI8858604.1"/>
    </source>
</evidence>
<dbReference type="Proteomes" id="UP000535509">
    <property type="component" value="Unassembled WGS sequence"/>
</dbReference>
<name>A0A5L4XP27_CAMFE</name>
<proteinExistence type="predicted"/>
<dbReference type="AlphaFoldDB" id="A0A5L4XP27"/>
<accession>A0A5L4XP27</accession>
<keyword evidence="1" id="KW-0812">Transmembrane</keyword>
<keyword evidence="4" id="KW-1185">Reference proteome</keyword>
<evidence type="ECO:0000313" key="3">
    <source>
        <dbReference type="EMBL" id="EAK0453755.1"/>
    </source>
</evidence>
<reference evidence="3" key="1">
    <citation type="submission" date="2018-05" db="EMBL/GenBank/DDBJ databases">
        <authorList>
            <consortium name="PulseNet: The National Subtyping Network for Foodborne Disease Surveillance"/>
            <person name="Tarr C.L."/>
            <person name="Trees E."/>
            <person name="Katz L.S."/>
            <person name="Carleton-Romer H.A."/>
            <person name="Stroika S."/>
            <person name="Kucerova Z."/>
            <person name="Roache K.F."/>
            <person name="Sabol A.L."/>
            <person name="Besser J."/>
            <person name="Gerner-Smidt P."/>
        </authorList>
    </citation>
    <scope>NUCLEOTIDE SEQUENCE</scope>
    <source>
        <strain evidence="3">2014D-0197</strain>
        <strain evidence="2 4">PNUSAC001503</strain>
    </source>
</reference>